<name>A0A397DZ39_APHAT</name>
<organism evidence="9 11">
    <name type="scientific">Aphanomyces astaci</name>
    <name type="common">Crayfish plague agent</name>
    <dbReference type="NCBI Taxonomy" id="112090"/>
    <lineage>
        <taxon>Eukaryota</taxon>
        <taxon>Sar</taxon>
        <taxon>Stramenopiles</taxon>
        <taxon>Oomycota</taxon>
        <taxon>Saprolegniomycetes</taxon>
        <taxon>Saprolegniales</taxon>
        <taxon>Verrucalvaceae</taxon>
        <taxon>Aphanomyces</taxon>
    </lineage>
</organism>
<dbReference type="Gene3D" id="1.25.10.10">
    <property type="entry name" value="Leucine-rich Repeat Variant"/>
    <property type="match status" value="1"/>
</dbReference>
<evidence type="ECO:0000259" key="7">
    <source>
        <dbReference type="Pfam" id="PF08767"/>
    </source>
</evidence>
<keyword evidence="4" id="KW-0653">Protein transport</keyword>
<dbReference type="EMBL" id="QUTC01002570">
    <property type="protein sequence ID" value="RHY73694.1"/>
    <property type="molecule type" value="Genomic_DNA"/>
</dbReference>
<dbReference type="AlphaFoldDB" id="A0A397DZ39"/>
<accession>A0A397DZ39</accession>
<evidence type="ECO:0000313" key="11">
    <source>
        <dbReference type="Proteomes" id="UP000265716"/>
    </source>
</evidence>
<protein>
    <recommendedName>
        <fullName evidence="7">Exportin-1 C-terminal domain-containing protein</fullName>
    </recommendedName>
</protein>
<dbReference type="SUPFAM" id="SSF48371">
    <property type="entry name" value="ARM repeat"/>
    <property type="match status" value="1"/>
</dbReference>
<dbReference type="InterPro" id="IPR016024">
    <property type="entry name" value="ARM-type_fold"/>
</dbReference>
<feature type="domain" description="Exportin-1 C-terminal" evidence="7">
    <location>
        <begin position="7"/>
        <end position="42"/>
    </location>
</feature>
<dbReference type="VEuPathDB" id="FungiDB:H257_17361"/>
<dbReference type="GO" id="GO:0005049">
    <property type="term" value="F:nuclear export signal receptor activity"/>
    <property type="evidence" value="ECO:0007669"/>
    <property type="project" value="InterPro"/>
</dbReference>
<comment type="caution">
    <text evidence="9">The sequence shown here is derived from an EMBL/GenBank/DDBJ whole genome shotgun (WGS) entry which is preliminary data.</text>
</comment>
<dbReference type="Proteomes" id="UP000286510">
    <property type="component" value="Unassembled WGS sequence"/>
</dbReference>
<feature type="region of interest" description="Disordered" evidence="6">
    <location>
        <begin position="73"/>
        <end position="92"/>
    </location>
</feature>
<dbReference type="GO" id="GO:0015031">
    <property type="term" value="P:protein transport"/>
    <property type="evidence" value="ECO:0007669"/>
    <property type="project" value="UniProtKB-KW"/>
</dbReference>
<evidence type="ECO:0000256" key="1">
    <source>
        <dbReference type="ARBA" id="ARBA00004123"/>
    </source>
</evidence>
<evidence type="ECO:0000256" key="6">
    <source>
        <dbReference type="SAM" id="MobiDB-lite"/>
    </source>
</evidence>
<sequence length="92" mass="10357">MVMMNCRAQVRAFVVGCFDMTKDLAAFKKHLRDFLVNVKEFAGEDNADLFLEESLAMTQERLARETNARLAVPGLVNPHERPDANADDMADL</sequence>
<gene>
    <name evidence="8" type="ORF">DYB25_006849</name>
    <name evidence="10" type="ORF">DYB26_013629</name>
    <name evidence="9" type="ORF">DYB38_013119</name>
</gene>
<proteinExistence type="inferred from homology"/>
<dbReference type="EMBL" id="QUTF01008268">
    <property type="protein sequence ID" value="RHZ38830.1"/>
    <property type="molecule type" value="Genomic_DNA"/>
</dbReference>
<dbReference type="Pfam" id="PF08767">
    <property type="entry name" value="CRM1_C"/>
    <property type="match status" value="1"/>
</dbReference>
<dbReference type="InterPro" id="IPR014877">
    <property type="entry name" value="XPO1_C_dom"/>
</dbReference>
<evidence type="ECO:0000256" key="2">
    <source>
        <dbReference type="ARBA" id="ARBA00009466"/>
    </source>
</evidence>
<reference evidence="11 12" key="1">
    <citation type="submission" date="2018-08" db="EMBL/GenBank/DDBJ databases">
        <title>Aphanomyces genome sequencing and annotation.</title>
        <authorList>
            <person name="Minardi D."/>
            <person name="Oidtmann B."/>
            <person name="Van Der Giezen M."/>
            <person name="Studholme D.J."/>
        </authorList>
    </citation>
    <scope>NUCLEOTIDE SEQUENCE [LARGE SCALE GENOMIC DNA]</scope>
    <source>
        <strain evidence="10 13">FDL457</strain>
        <strain evidence="9 11">SA</strain>
        <strain evidence="8 12">Yx</strain>
    </source>
</reference>
<evidence type="ECO:0000313" key="9">
    <source>
        <dbReference type="EMBL" id="RHY73694.1"/>
    </source>
</evidence>
<evidence type="ECO:0000256" key="5">
    <source>
        <dbReference type="ARBA" id="ARBA00023242"/>
    </source>
</evidence>
<evidence type="ECO:0000256" key="3">
    <source>
        <dbReference type="ARBA" id="ARBA00022448"/>
    </source>
</evidence>
<dbReference type="EMBL" id="QUTA01004138">
    <property type="protein sequence ID" value="RHY20946.1"/>
    <property type="molecule type" value="Genomic_DNA"/>
</dbReference>
<dbReference type="InterPro" id="IPR011989">
    <property type="entry name" value="ARM-like"/>
</dbReference>
<dbReference type="Proteomes" id="UP000266239">
    <property type="component" value="Unassembled WGS sequence"/>
</dbReference>
<comment type="similarity">
    <text evidence="2">Belongs to the exportin family.</text>
</comment>
<dbReference type="GO" id="GO:0005634">
    <property type="term" value="C:nucleus"/>
    <property type="evidence" value="ECO:0007669"/>
    <property type="project" value="UniProtKB-SubCell"/>
</dbReference>
<evidence type="ECO:0000313" key="8">
    <source>
        <dbReference type="EMBL" id="RHY20946.1"/>
    </source>
</evidence>
<dbReference type="Proteomes" id="UP000265716">
    <property type="component" value="Unassembled WGS sequence"/>
</dbReference>
<keyword evidence="5" id="KW-0539">Nucleus</keyword>
<evidence type="ECO:0000313" key="10">
    <source>
        <dbReference type="EMBL" id="RHZ38830.1"/>
    </source>
</evidence>
<evidence type="ECO:0000313" key="13">
    <source>
        <dbReference type="Proteomes" id="UP000286510"/>
    </source>
</evidence>
<evidence type="ECO:0000313" key="12">
    <source>
        <dbReference type="Proteomes" id="UP000266239"/>
    </source>
</evidence>
<evidence type="ECO:0000256" key="4">
    <source>
        <dbReference type="ARBA" id="ARBA00022927"/>
    </source>
</evidence>
<comment type="subcellular location">
    <subcellularLocation>
        <location evidence="1">Nucleus</location>
    </subcellularLocation>
</comment>
<keyword evidence="3" id="KW-0813">Transport</keyword>